<keyword evidence="6" id="KW-1185">Reference proteome</keyword>
<feature type="domain" description="Proteinase inhibitor I42 chagasin" evidence="4">
    <location>
        <begin position="71"/>
        <end position="158"/>
    </location>
</feature>
<dbReference type="EMBL" id="QEXV01000003">
    <property type="protein sequence ID" value="PWE17178.1"/>
    <property type="molecule type" value="Genomic_DNA"/>
</dbReference>
<dbReference type="Pfam" id="PF09394">
    <property type="entry name" value="Inhibitor_I42"/>
    <property type="match status" value="1"/>
</dbReference>
<evidence type="ECO:0000256" key="2">
    <source>
        <dbReference type="ARBA" id="ARBA00022704"/>
    </source>
</evidence>
<dbReference type="PANTHER" id="PTHR36530">
    <property type="entry name" value="INHIBITOR OF CYSTEINE PEPTIDASE"/>
    <property type="match status" value="1"/>
</dbReference>
<evidence type="ECO:0000256" key="1">
    <source>
        <dbReference type="ARBA" id="ARBA00022690"/>
    </source>
</evidence>
<evidence type="ECO:0000256" key="3">
    <source>
        <dbReference type="SAM" id="SignalP"/>
    </source>
</evidence>
<evidence type="ECO:0000313" key="5">
    <source>
        <dbReference type="EMBL" id="PWE17178.1"/>
    </source>
</evidence>
<protein>
    <recommendedName>
        <fullName evidence="4">Proteinase inhibitor I42 chagasin domain-containing protein</fullName>
    </recommendedName>
</protein>
<dbReference type="InterPro" id="IPR036331">
    <property type="entry name" value="Chagasin-like_sf"/>
</dbReference>
<accession>A0A2U2BT46</accession>
<dbReference type="InterPro" id="IPR052781">
    <property type="entry name" value="Cys_protease_inhibitor_I42"/>
</dbReference>
<dbReference type="SUPFAM" id="SSF141066">
    <property type="entry name" value="ICP-like"/>
    <property type="match status" value="1"/>
</dbReference>
<keyword evidence="3" id="KW-0732">Signal</keyword>
<evidence type="ECO:0000313" key="6">
    <source>
        <dbReference type="Proteomes" id="UP000245168"/>
    </source>
</evidence>
<feature type="chain" id="PRO_5015434170" description="Proteinase inhibitor I42 chagasin domain-containing protein" evidence="3">
    <location>
        <begin position="43"/>
        <end position="162"/>
    </location>
</feature>
<keyword evidence="1" id="KW-0646">Protease inhibitor</keyword>
<sequence length="162" mass="17366">MHAPREYGCGFDRRFGGRVRISRVRLASAFILAGAAVSTACAAPGEQTAGTPGAGTVHAFSETDDGRRVELSTGAVFQVRLRATPGTGYGWTVSEPAPPELALLSDELEGPAEAAPGAEESHVFRFRAVEPGTAELRMVYRRPWEAGVEPLRTFSLHIEIED</sequence>
<gene>
    <name evidence="5" type="ORF">DDZ18_05635</name>
</gene>
<dbReference type="Proteomes" id="UP000245168">
    <property type="component" value="Unassembled WGS sequence"/>
</dbReference>
<name>A0A2U2BT46_9PROT</name>
<comment type="caution">
    <text evidence="5">The sequence shown here is derived from an EMBL/GenBank/DDBJ whole genome shotgun (WGS) entry which is preliminary data.</text>
</comment>
<dbReference type="InterPro" id="IPR018990">
    <property type="entry name" value="Prot_inh_I42_chagasin"/>
</dbReference>
<dbReference type="Gene3D" id="2.60.40.2020">
    <property type="match status" value="1"/>
</dbReference>
<dbReference type="OrthoDB" id="8482107at2"/>
<dbReference type="AlphaFoldDB" id="A0A2U2BT46"/>
<keyword evidence="2" id="KW-0789">Thiol protease inhibitor</keyword>
<organism evidence="5 6">
    <name type="scientific">Marinicauda salina</name>
    <dbReference type="NCBI Taxonomy" id="2135793"/>
    <lineage>
        <taxon>Bacteria</taxon>
        <taxon>Pseudomonadati</taxon>
        <taxon>Pseudomonadota</taxon>
        <taxon>Alphaproteobacteria</taxon>
        <taxon>Maricaulales</taxon>
        <taxon>Maricaulaceae</taxon>
        <taxon>Marinicauda</taxon>
    </lineage>
</organism>
<feature type="signal peptide" evidence="3">
    <location>
        <begin position="1"/>
        <end position="42"/>
    </location>
</feature>
<dbReference type="RefSeq" id="WP_109252409.1">
    <property type="nucleotide sequence ID" value="NZ_QEXV01000003.1"/>
</dbReference>
<dbReference type="GO" id="GO:0004869">
    <property type="term" value="F:cysteine-type endopeptidase inhibitor activity"/>
    <property type="evidence" value="ECO:0007669"/>
    <property type="project" value="UniProtKB-KW"/>
</dbReference>
<proteinExistence type="predicted"/>
<reference evidence="6" key="1">
    <citation type="submission" date="2018-05" db="EMBL/GenBank/DDBJ databases">
        <authorList>
            <person name="Liu B.-T."/>
        </authorList>
    </citation>
    <scope>NUCLEOTIDE SEQUENCE [LARGE SCALE GENOMIC DNA]</scope>
    <source>
        <strain evidence="6">WD6-1</strain>
    </source>
</reference>
<evidence type="ECO:0000259" key="4">
    <source>
        <dbReference type="Pfam" id="PF09394"/>
    </source>
</evidence>
<dbReference type="PANTHER" id="PTHR36530:SF1">
    <property type="entry name" value="AMOEBIASIN-1"/>
    <property type="match status" value="1"/>
</dbReference>